<dbReference type="AlphaFoldDB" id="A0A1L7WQ69"/>
<feature type="domain" description="Heterokaryon incompatibility" evidence="1">
    <location>
        <begin position="45"/>
        <end position="220"/>
    </location>
</feature>
<sequence length="627" mass="71899">MYDFKYTPLKNPATDLRLVLIVPARKQDHLSCILNSIPDGHLQKYQALSYTWGEGTTKVQILLNGQRFMATPNLATALRSMRCETEAEDNKQLPFWIDAICINQEDSAERDEQVRRMKSIYQHAQQVVIWLGDYIEPSDQYYHLDLNKWKIDGIETTSEAVAHAALKLVTFLEQESIAQESPVVSIRLEDFHHSQNLQLWAQLSRLFHRPWFERLWVIQELAASRKAVLLWGKLQIPWSRLETAARLILRPGKASLPLQIRRILPLVGAHRITQVALQSMFNVDTSDILTVLHNTQQAKCSDPRDRLFAILGVVEDTNDVEIDYSIPVQQVYRNWAEKRIRRTGNLNILNACADSSRSGDLPSWVPDLRRRFGQDKPLWIFTQIGASEAWKHTDVLRMHVVEEGSLAPEKAAHGLDAVGVLHFSDDGQKLSVSARPIGFINVLTTIGDVETNLQDPTDLTARLYDIVRDWESTIRSAPGCLLDERGEVKHIREGLLRDLRPWVKDYEVLEERLGRWSWRCQFPPDPEAEDFKEQEAEMREFERNLFPRVHGCQMFIVDGHIDGNYGTVAGNCNAKIGDEVWRLGTSLTPFILRRVSELEHRLIGPCYMFFYTGASGGYGRQSRVTLI</sequence>
<reference evidence="2 3" key="1">
    <citation type="submission" date="2016-03" db="EMBL/GenBank/DDBJ databases">
        <authorList>
            <person name="Ploux O."/>
        </authorList>
    </citation>
    <scope>NUCLEOTIDE SEQUENCE [LARGE SCALE GENOMIC DNA]</scope>
    <source>
        <strain evidence="2 3">UAMH 11012</strain>
    </source>
</reference>
<dbReference type="InterPro" id="IPR052895">
    <property type="entry name" value="HetReg/Transcr_Mod"/>
</dbReference>
<dbReference type="PANTHER" id="PTHR24148">
    <property type="entry name" value="ANKYRIN REPEAT DOMAIN-CONTAINING PROTEIN 39 HOMOLOG-RELATED"/>
    <property type="match status" value="1"/>
</dbReference>
<dbReference type="Proteomes" id="UP000184330">
    <property type="component" value="Unassembled WGS sequence"/>
</dbReference>
<dbReference type="OrthoDB" id="5416609at2759"/>
<organism evidence="2 3">
    <name type="scientific">Phialocephala subalpina</name>
    <dbReference type="NCBI Taxonomy" id="576137"/>
    <lineage>
        <taxon>Eukaryota</taxon>
        <taxon>Fungi</taxon>
        <taxon>Dikarya</taxon>
        <taxon>Ascomycota</taxon>
        <taxon>Pezizomycotina</taxon>
        <taxon>Leotiomycetes</taxon>
        <taxon>Helotiales</taxon>
        <taxon>Mollisiaceae</taxon>
        <taxon>Phialocephala</taxon>
        <taxon>Phialocephala fortinii species complex</taxon>
    </lineage>
</organism>
<proteinExistence type="predicted"/>
<dbReference type="InterPro" id="IPR010730">
    <property type="entry name" value="HET"/>
</dbReference>
<name>A0A1L7WQ69_9HELO</name>
<evidence type="ECO:0000313" key="3">
    <source>
        <dbReference type="Proteomes" id="UP000184330"/>
    </source>
</evidence>
<evidence type="ECO:0000313" key="2">
    <source>
        <dbReference type="EMBL" id="CZR54897.1"/>
    </source>
</evidence>
<protein>
    <recommendedName>
        <fullName evidence="1">Heterokaryon incompatibility domain-containing protein</fullName>
    </recommendedName>
</protein>
<dbReference type="PANTHER" id="PTHR24148:SF64">
    <property type="entry name" value="HETEROKARYON INCOMPATIBILITY DOMAIN-CONTAINING PROTEIN"/>
    <property type="match status" value="1"/>
</dbReference>
<dbReference type="Pfam" id="PF06985">
    <property type="entry name" value="HET"/>
    <property type="match status" value="1"/>
</dbReference>
<dbReference type="EMBL" id="FJOG01000005">
    <property type="protein sequence ID" value="CZR54897.1"/>
    <property type="molecule type" value="Genomic_DNA"/>
</dbReference>
<accession>A0A1L7WQ69</accession>
<gene>
    <name evidence="2" type="ORF">PAC_04782</name>
</gene>
<evidence type="ECO:0000259" key="1">
    <source>
        <dbReference type="Pfam" id="PF06985"/>
    </source>
</evidence>
<keyword evidence="3" id="KW-1185">Reference proteome</keyword>